<dbReference type="AlphaFoldDB" id="A7NLM4"/>
<keyword evidence="1" id="KW-0472">Membrane</keyword>
<evidence type="ECO:0000313" key="3">
    <source>
        <dbReference type="Proteomes" id="UP000000263"/>
    </source>
</evidence>
<name>A7NLM4_ROSCS</name>
<feature type="transmembrane region" description="Helical" evidence="1">
    <location>
        <begin position="6"/>
        <end position="26"/>
    </location>
</feature>
<dbReference type="Proteomes" id="UP000000263">
    <property type="component" value="Chromosome"/>
</dbReference>
<keyword evidence="1" id="KW-0812">Transmembrane</keyword>
<dbReference type="HOGENOM" id="CLU_1730007_0_0_0"/>
<keyword evidence="3" id="KW-1185">Reference proteome</keyword>
<protein>
    <submittedName>
        <fullName evidence="2">Uncharacterized protein</fullName>
    </submittedName>
</protein>
<organism evidence="2 3">
    <name type="scientific">Roseiflexus castenholzii (strain DSM 13941 / HLO8)</name>
    <dbReference type="NCBI Taxonomy" id="383372"/>
    <lineage>
        <taxon>Bacteria</taxon>
        <taxon>Bacillati</taxon>
        <taxon>Chloroflexota</taxon>
        <taxon>Chloroflexia</taxon>
        <taxon>Chloroflexales</taxon>
        <taxon>Roseiflexineae</taxon>
        <taxon>Roseiflexaceae</taxon>
        <taxon>Roseiflexus</taxon>
    </lineage>
</organism>
<keyword evidence="1" id="KW-1133">Transmembrane helix</keyword>
<dbReference type="EMBL" id="CP000804">
    <property type="protein sequence ID" value="ABU58415.1"/>
    <property type="molecule type" value="Genomic_DNA"/>
</dbReference>
<proteinExistence type="predicted"/>
<accession>A7NLM4</accession>
<dbReference type="KEGG" id="rca:Rcas_2332"/>
<dbReference type="eggNOG" id="ENOG5033J8I">
    <property type="taxonomic scope" value="Bacteria"/>
</dbReference>
<gene>
    <name evidence="2" type="ordered locus">Rcas_2332</name>
</gene>
<sequence>MTLFSIVLIPMGVMCVGMGINGVISVRRAQHAVPHFRSLPVSTASDIQAAAVGAGVVVAGIVSASNPAQRYNLVLYADQINESESTFSGRNGRELKTVPLLLQTPDGVVRIANSGYALVRPLVRWNRCNPRAQTVCRLCSRPAGDCARTYC</sequence>
<dbReference type="STRING" id="383372.Rcas_2332"/>
<reference evidence="2 3" key="1">
    <citation type="submission" date="2007-08" db="EMBL/GenBank/DDBJ databases">
        <title>Complete sequence of Roseiflexus castenholzii DSM 13941.</title>
        <authorList>
            <consortium name="US DOE Joint Genome Institute"/>
            <person name="Copeland A."/>
            <person name="Lucas S."/>
            <person name="Lapidus A."/>
            <person name="Barry K."/>
            <person name="Glavina del Rio T."/>
            <person name="Dalin E."/>
            <person name="Tice H."/>
            <person name="Pitluck S."/>
            <person name="Thompson L.S."/>
            <person name="Brettin T."/>
            <person name="Bruce D."/>
            <person name="Detter J.C."/>
            <person name="Han C."/>
            <person name="Tapia R."/>
            <person name="Schmutz J."/>
            <person name="Larimer F."/>
            <person name="Land M."/>
            <person name="Hauser L."/>
            <person name="Kyrpides N."/>
            <person name="Mikhailova N."/>
            <person name="Bryant D.A."/>
            <person name="Hanada S."/>
            <person name="Tsukatani Y."/>
            <person name="Richardson P."/>
        </authorList>
    </citation>
    <scope>NUCLEOTIDE SEQUENCE [LARGE SCALE GENOMIC DNA]</scope>
    <source>
        <strain evidence="3">DSM 13941 / HLO8</strain>
    </source>
</reference>
<evidence type="ECO:0000313" key="2">
    <source>
        <dbReference type="EMBL" id="ABU58415.1"/>
    </source>
</evidence>
<evidence type="ECO:0000256" key="1">
    <source>
        <dbReference type="SAM" id="Phobius"/>
    </source>
</evidence>